<dbReference type="Gene3D" id="3.40.190.10">
    <property type="entry name" value="Periplasmic binding protein-like II"/>
    <property type="match status" value="2"/>
</dbReference>
<dbReference type="PANTHER" id="PTHR35936">
    <property type="entry name" value="MEMBRANE-BOUND LYTIC MUREIN TRANSGLYCOSYLASE F"/>
    <property type="match status" value="1"/>
</dbReference>
<comment type="caution">
    <text evidence="5">The sequence shown here is derived from an EMBL/GenBank/DDBJ whole genome shotgun (WGS) entry which is preliminary data.</text>
</comment>
<dbReference type="InterPro" id="IPR001638">
    <property type="entry name" value="Solute-binding_3/MltF_N"/>
</dbReference>
<reference evidence="5" key="1">
    <citation type="journal article" date="2014" name="Int. J. Syst. Evol. Microbiol.">
        <title>Complete genome sequence of Corynebacterium casei LMG S-19264T (=DSM 44701T), isolated from a smear-ripened cheese.</title>
        <authorList>
            <consortium name="US DOE Joint Genome Institute (JGI-PGF)"/>
            <person name="Walter F."/>
            <person name="Albersmeier A."/>
            <person name="Kalinowski J."/>
            <person name="Ruckert C."/>
        </authorList>
    </citation>
    <scope>NUCLEOTIDE SEQUENCE</scope>
    <source>
        <strain evidence="5">KCTC 22169</strain>
    </source>
</reference>
<evidence type="ECO:0000313" key="5">
    <source>
        <dbReference type="EMBL" id="GGX45375.1"/>
    </source>
</evidence>
<accession>A0A918K3M1</accession>
<dbReference type="AlphaFoldDB" id="A0A918K3M1"/>
<dbReference type="SUPFAM" id="SSF53850">
    <property type="entry name" value="Periplasmic binding protein-like II"/>
    <property type="match status" value="1"/>
</dbReference>
<feature type="chain" id="PRO_5037459404" description="Solute-binding protein family 3/N-terminal domain-containing protein" evidence="3">
    <location>
        <begin position="21"/>
        <end position="248"/>
    </location>
</feature>
<reference evidence="5" key="2">
    <citation type="submission" date="2020-09" db="EMBL/GenBank/DDBJ databases">
        <authorList>
            <person name="Sun Q."/>
            <person name="Kim S."/>
        </authorList>
    </citation>
    <scope>NUCLEOTIDE SEQUENCE</scope>
    <source>
        <strain evidence="5">KCTC 22169</strain>
    </source>
</reference>
<dbReference type="EMBL" id="BMXR01000002">
    <property type="protein sequence ID" value="GGX45375.1"/>
    <property type="molecule type" value="Genomic_DNA"/>
</dbReference>
<evidence type="ECO:0000259" key="4">
    <source>
        <dbReference type="SMART" id="SM00062"/>
    </source>
</evidence>
<dbReference type="RefSeq" id="WP_189607434.1">
    <property type="nucleotide sequence ID" value="NZ_BMXR01000002.1"/>
</dbReference>
<feature type="signal peptide" evidence="3">
    <location>
        <begin position="1"/>
        <end position="20"/>
    </location>
</feature>
<evidence type="ECO:0000256" key="1">
    <source>
        <dbReference type="ARBA" id="ARBA00010333"/>
    </source>
</evidence>
<keyword evidence="2 3" id="KW-0732">Signal</keyword>
<protein>
    <recommendedName>
        <fullName evidence="4">Solute-binding protein family 3/N-terminal domain-containing protein</fullName>
    </recommendedName>
</protein>
<dbReference type="Proteomes" id="UP000626148">
    <property type="component" value="Unassembled WGS sequence"/>
</dbReference>
<organism evidence="5 6">
    <name type="scientific">Saccharospirillum salsuginis</name>
    <dbReference type="NCBI Taxonomy" id="418750"/>
    <lineage>
        <taxon>Bacteria</taxon>
        <taxon>Pseudomonadati</taxon>
        <taxon>Pseudomonadota</taxon>
        <taxon>Gammaproteobacteria</taxon>
        <taxon>Oceanospirillales</taxon>
        <taxon>Saccharospirillaceae</taxon>
        <taxon>Saccharospirillum</taxon>
    </lineage>
</organism>
<sequence>MPKPRHLWAALTLLFPLVTAADRLNVGLGELDYPPFYFVEDDELRGAAVEIAEHVADSLDYDLEYHRFPWARVQYFLRIGQIDMVILYFKTEERARDVVYTDAPHLFESSYLAVPKHLNVEFDGDLRDLADFSFLAVRGYWHGEQFDQADYLNKIPVNNEAELLKSLATRRNFIGVGNKPALSLYAEELGVRDKIRFLTPPIDRGPNYIAFSKAHPDADTLAAEFTAALEDFMKTEDYRAILDKYNFD</sequence>
<evidence type="ECO:0000256" key="2">
    <source>
        <dbReference type="ARBA" id="ARBA00022729"/>
    </source>
</evidence>
<evidence type="ECO:0000256" key="3">
    <source>
        <dbReference type="SAM" id="SignalP"/>
    </source>
</evidence>
<feature type="domain" description="Solute-binding protein family 3/N-terminal" evidence="4">
    <location>
        <begin position="23"/>
        <end position="248"/>
    </location>
</feature>
<proteinExistence type="inferred from homology"/>
<evidence type="ECO:0000313" key="6">
    <source>
        <dbReference type="Proteomes" id="UP000626148"/>
    </source>
</evidence>
<dbReference type="Pfam" id="PF00497">
    <property type="entry name" value="SBP_bac_3"/>
    <property type="match status" value="1"/>
</dbReference>
<dbReference type="PANTHER" id="PTHR35936:SF25">
    <property type="entry name" value="ABC TRANSPORTER SUBSTRATE-BINDING PROTEIN"/>
    <property type="match status" value="1"/>
</dbReference>
<dbReference type="SMART" id="SM00062">
    <property type="entry name" value="PBPb"/>
    <property type="match status" value="1"/>
</dbReference>
<comment type="similarity">
    <text evidence="1">Belongs to the bacterial solute-binding protein 3 family.</text>
</comment>
<keyword evidence="6" id="KW-1185">Reference proteome</keyword>
<gene>
    <name evidence="5" type="ORF">GCM10007392_10440</name>
</gene>
<name>A0A918K3M1_9GAMM</name>